<evidence type="ECO:0000256" key="2">
    <source>
        <dbReference type="ARBA" id="ARBA00022803"/>
    </source>
</evidence>
<proteinExistence type="predicted"/>
<dbReference type="RefSeq" id="WP_264323481.1">
    <property type="nucleotide sequence ID" value="NZ_JADEXQ010000005.1"/>
</dbReference>
<dbReference type="Pfam" id="PF00515">
    <property type="entry name" value="TPR_1"/>
    <property type="match status" value="1"/>
</dbReference>
<accession>A0A928VHE1</accession>
<feature type="repeat" description="TPR" evidence="3">
    <location>
        <begin position="241"/>
        <end position="274"/>
    </location>
</feature>
<keyword evidence="2 3" id="KW-0802">TPR repeat</keyword>
<keyword evidence="1" id="KW-0677">Repeat</keyword>
<dbReference type="SUPFAM" id="SSF48452">
    <property type="entry name" value="TPR-like"/>
    <property type="match status" value="2"/>
</dbReference>
<dbReference type="InterPro" id="IPR051685">
    <property type="entry name" value="Ycf3/AcsC/BcsC/TPR_MFPF"/>
</dbReference>
<dbReference type="Gene3D" id="1.25.40.10">
    <property type="entry name" value="Tetratricopeptide repeat domain"/>
    <property type="match status" value="3"/>
</dbReference>
<dbReference type="PROSITE" id="PS50005">
    <property type="entry name" value="TPR"/>
    <property type="match status" value="5"/>
</dbReference>
<reference evidence="4" key="1">
    <citation type="submission" date="2020-10" db="EMBL/GenBank/DDBJ databases">
        <authorList>
            <person name="Castelo-Branco R."/>
            <person name="Eusebio N."/>
            <person name="Adriana R."/>
            <person name="Vieira A."/>
            <person name="Brugerolle De Fraissinette N."/>
            <person name="Rezende De Castro R."/>
            <person name="Schneider M.P."/>
            <person name="Vasconcelos V."/>
            <person name="Leao P.N."/>
        </authorList>
    </citation>
    <scope>NUCLEOTIDE SEQUENCE</scope>
    <source>
        <strain evidence="4">LEGE 11480</strain>
    </source>
</reference>
<dbReference type="Pfam" id="PF14559">
    <property type="entry name" value="TPR_19"/>
    <property type="match status" value="1"/>
</dbReference>
<dbReference type="InterPro" id="IPR019734">
    <property type="entry name" value="TPR_rpt"/>
</dbReference>
<feature type="repeat" description="TPR" evidence="3">
    <location>
        <begin position="75"/>
        <end position="108"/>
    </location>
</feature>
<feature type="repeat" description="TPR" evidence="3">
    <location>
        <begin position="175"/>
        <end position="208"/>
    </location>
</feature>
<comment type="caution">
    <text evidence="4">The sequence shown here is derived from an EMBL/GenBank/DDBJ whole genome shotgun (WGS) entry which is preliminary data.</text>
</comment>
<organism evidence="4 5">
    <name type="scientific">Romeriopsis navalis LEGE 11480</name>
    <dbReference type="NCBI Taxonomy" id="2777977"/>
    <lineage>
        <taxon>Bacteria</taxon>
        <taxon>Bacillati</taxon>
        <taxon>Cyanobacteriota</taxon>
        <taxon>Cyanophyceae</taxon>
        <taxon>Leptolyngbyales</taxon>
        <taxon>Leptolyngbyaceae</taxon>
        <taxon>Romeriopsis</taxon>
        <taxon>Romeriopsis navalis</taxon>
    </lineage>
</organism>
<dbReference type="PANTHER" id="PTHR44943">
    <property type="entry name" value="CELLULOSE SYNTHASE OPERON PROTEIN C"/>
    <property type="match status" value="1"/>
</dbReference>
<evidence type="ECO:0000313" key="4">
    <source>
        <dbReference type="EMBL" id="MBE9028656.1"/>
    </source>
</evidence>
<name>A0A928VHE1_9CYAN</name>
<feature type="repeat" description="TPR" evidence="3">
    <location>
        <begin position="41"/>
        <end position="74"/>
    </location>
</feature>
<feature type="repeat" description="TPR" evidence="3">
    <location>
        <begin position="109"/>
        <end position="142"/>
    </location>
</feature>
<evidence type="ECO:0000256" key="3">
    <source>
        <dbReference type="PROSITE-ProRule" id="PRU00339"/>
    </source>
</evidence>
<dbReference type="AlphaFoldDB" id="A0A928VHE1"/>
<dbReference type="EMBL" id="JADEXQ010000005">
    <property type="protein sequence ID" value="MBE9028656.1"/>
    <property type="molecule type" value="Genomic_DNA"/>
</dbReference>
<dbReference type="SMART" id="SM00028">
    <property type="entry name" value="TPR"/>
    <property type="match status" value="8"/>
</dbReference>
<sequence length="333" mass="37414">MAGKGAHLGWMKKGEGFVEWKQYKQAIAAFDRAIKAKGNYAEAWRAKGMTLMEMSEYDKAVKCFEKLIKLEPDKSDGWVTKATALEEKGDTDAAYQCFHQAIAQFPEDLSLFFFFGVYLNRQNQFHEAVAILNKVVEMTPDPLVLTARSQALEQTGQLEAALSDLDRIAIYGEFYMVSQSRGEILEKLERYDEALDAYTAAVQDEPTAPFLWLKKGVLLEQLERNEEALAWYELSITAVGTEGLLMKAQFLAQLQRHEEALAVFQQASELDPDNASIYYDQAVCLIQQGKTAESLTALQAAIARQPADIRTLLAADPAFKPQLNQPEFQALFD</sequence>
<dbReference type="InterPro" id="IPR011990">
    <property type="entry name" value="TPR-like_helical_dom_sf"/>
</dbReference>
<evidence type="ECO:0000313" key="5">
    <source>
        <dbReference type="Proteomes" id="UP000625316"/>
    </source>
</evidence>
<dbReference type="PANTHER" id="PTHR44943:SF4">
    <property type="entry name" value="TPR REPEAT-CONTAINING PROTEIN MJ0798"/>
    <property type="match status" value="1"/>
</dbReference>
<dbReference type="NCBIfam" id="NF047558">
    <property type="entry name" value="TPR_END_plus"/>
    <property type="match status" value="1"/>
</dbReference>
<evidence type="ECO:0000256" key="1">
    <source>
        <dbReference type="ARBA" id="ARBA00022737"/>
    </source>
</evidence>
<dbReference type="PROSITE" id="PS50293">
    <property type="entry name" value="TPR_REGION"/>
    <property type="match status" value="1"/>
</dbReference>
<dbReference type="Proteomes" id="UP000625316">
    <property type="component" value="Unassembled WGS sequence"/>
</dbReference>
<protein>
    <submittedName>
        <fullName evidence="4">Tetratricopeptide repeat protein</fullName>
    </submittedName>
</protein>
<dbReference type="Pfam" id="PF13432">
    <property type="entry name" value="TPR_16"/>
    <property type="match status" value="2"/>
</dbReference>
<gene>
    <name evidence="4" type="ORF">IQ266_02645</name>
</gene>
<keyword evidence="5" id="KW-1185">Reference proteome</keyword>